<evidence type="ECO:0000256" key="1">
    <source>
        <dbReference type="ARBA" id="ARBA00004442"/>
    </source>
</evidence>
<proteinExistence type="inferred from homology"/>
<evidence type="ECO:0000256" key="2">
    <source>
        <dbReference type="ARBA" id="ARBA00006275"/>
    </source>
</evidence>
<evidence type="ECO:0000259" key="6">
    <source>
        <dbReference type="Pfam" id="PF07980"/>
    </source>
</evidence>
<keyword evidence="4" id="KW-0472">Membrane</keyword>
<feature type="domain" description="RagB/SusD" evidence="6">
    <location>
        <begin position="336"/>
        <end position="416"/>
    </location>
</feature>
<evidence type="ECO:0000256" key="3">
    <source>
        <dbReference type="ARBA" id="ARBA00022729"/>
    </source>
</evidence>
<dbReference type="Proteomes" id="UP000515514">
    <property type="component" value="Chromosome"/>
</dbReference>
<evidence type="ECO:0000256" key="4">
    <source>
        <dbReference type="ARBA" id="ARBA00023136"/>
    </source>
</evidence>
<dbReference type="EMBL" id="CP052909">
    <property type="protein sequence ID" value="QNJ97727.1"/>
    <property type="molecule type" value="Genomic_DNA"/>
</dbReference>
<comment type="similarity">
    <text evidence="2">Belongs to the SusD family.</text>
</comment>
<keyword evidence="8" id="KW-1185">Reference proteome</keyword>
<reference evidence="7 8" key="1">
    <citation type="submission" date="2020-04" db="EMBL/GenBank/DDBJ databases">
        <title>Genome sequence of Altibacter aquimarinus strain ALE3EI.</title>
        <authorList>
            <person name="Oh H.-M."/>
            <person name="Jang D."/>
        </authorList>
    </citation>
    <scope>NUCLEOTIDE SEQUENCE [LARGE SCALE GENOMIC DNA]</scope>
    <source>
        <strain evidence="7 8">ALE3EI</strain>
    </source>
</reference>
<dbReference type="InterPro" id="IPR011990">
    <property type="entry name" value="TPR-like_helical_dom_sf"/>
</dbReference>
<dbReference type="GO" id="GO:0009279">
    <property type="term" value="C:cell outer membrane"/>
    <property type="evidence" value="ECO:0007669"/>
    <property type="project" value="UniProtKB-SubCell"/>
</dbReference>
<dbReference type="KEGG" id="alti:ALE3EI_1157"/>
<name>A0A7G8PTR1_9FLAO</name>
<organism evidence="7 8">
    <name type="scientific">Constantimarinum furrinae</name>
    <dbReference type="NCBI Taxonomy" id="2562285"/>
    <lineage>
        <taxon>Bacteria</taxon>
        <taxon>Pseudomonadati</taxon>
        <taxon>Bacteroidota</taxon>
        <taxon>Flavobacteriia</taxon>
        <taxon>Flavobacteriales</taxon>
        <taxon>Flavobacteriaceae</taxon>
        <taxon>Altibacter/Constantimarinum group</taxon>
        <taxon>Constantimarinum</taxon>
    </lineage>
</organism>
<evidence type="ECO:0000313" key="8">
    <source>
        <dbReference type="Proteomes" id="UP000515514"/>
    </source>
</evidence>
<keyword evidence="5" id="KW-0998">Cell outer membrane</keyword>
<dbReference type="AlphaFoldDB" id="A0A7G8PTR1"/>
<dbReference type="Gene3D" id="1.25.40.390">
    <property type="match status" value="1"/>
</dbReference>
<evidence type="ECO:0000256" key="5">
    <source>
        <dbReference type="ARBA" id="ARBA00023237"/>
    </source>
</evidence>
<gene>
    <name evidence="7" type="ORF">ALE3EI_1157</name>
</gene>
<dbReference type="PROSITE" id="PS51257">
    <property type="entry name" value="PROKAR_LIPOPROTEIN"/>
    <property type="match status" value="1"/>
</dbReference>
<dbReference type="RefSeq" id="WP_186991860.1">
    <property type="nucleotide sequence ID" value="NZ_CP052909.1"/>
</dbReference>
<dbReference type="Pfam" id="PF07980">
    <property type="entry name" value="SusD_RagB"/>
    <property type="match status" value="1"/>
</dbReference>
<comment type="subcellular location">
    <subcellularLocation>
        <location evidence="1">Cell outer membrane</location>
    </subcellularLocation>
</comment>
<dbReference type="CDD" id="cd08977">
    <property type="entry name" value="SusD"/>
    <property type="match status" value="1"/>
</dbReference>
<dbReference type="SUPFAM" id="SSF48452">
    <property type="entry name" value="TPR-like"/>
    <property type="match status" value="1"/>
</dbReference>
<evidence type="ECO:0000313" key="7">
    <source>
        <dbReference type="EMBL" id="QNJ97727.1"/>
    </source>
</evidence>
<dbReference type="InterPro" id="IPR012944">
    <property type="entry name" value="SusD_RagB_dom"/>
</dbReference>
<keyword evidence="3" id="KW-0732">Signal</keyword>
<protein>
    <submittedName>
        <fullName evidence="7">Outer membrane protein</fullName>
    </submittedName>
</protein>
<accession>A0A7G8PTR1</accession>
<sequence>MKKHIYKILFFASIMTTLVSCEVKEFSDLNSPEVDAFRENLTRGDLQDLVGGILYSSRVTLGTYFDDNGIIGREYYRFSSSDPRFTTDLLGGDNSVLDNNTFYITNPWAARYRTVKNANLILEFLDGQDTSAQFTNQEVTATEGFLKTFIAYELLLNLNLTDENGIRVDVTDENNLGPFVSKSAALSAIRAMLVDAASDLSNGGGSFPFLLSSGFAGFDDPSSFLQFNKAISARVAAYQGDDAAVLNFLGDSFLNLSSGDLDTGVYYTFSEDQTSLINPLFISVGGSSAAQARIVEPSFFTDAETGDTRVAAKTAQLSGPVTLDGLEGDHIVFVYQSNDQPIAIIRNEELILLYAEANISINPAESVAALDLIRASAGLGPYTGGLDAASLTDEMLHQRRYSLFAEGHRWIDMRRYGRLGDLPLARPDDDVWDKFPIPLTENQ</sequence>